<dbReference type="Pfam" id="PF00646">
    <property type="entry name" value="F-box"/>
    <property type="match status" value="1"/>
</dbReference>
<dbReference type="Proteomes" id="UP001497457">
    <property type="component" value="Chromosome 32b"/>
</dbReference>
<feature type="domain" description="F-box protein AT5G49610-like beta-propeller" evidence="2">
    <location>
        <begin position="90"/>
        <end position="235"/>
    </location>
</feature>
<dbReference type="PANTHER" id="PTHR32133:SF386">
    <property type="entry name" value="F-BOX DOMAIN-CONTAINING PROTEIN"/>
    <property type="match status" value="1"/>
</dbReference>
<dbReference type="SUPFAM" id="SSF81383">
    <property type="entry name" value="F-box domain"/>
    <property type="match status" value="1"/>
</dbReference>
<dbReference type="Pfam" id="PF23635">
    <property type="entry name" value="Beta-prop_AT5G49610-like"/>
    <property type="match status" value="1"/>
</dbReference>
<evidence type="ECO:0000259" key="2">
    <source>
        <dbReference type="Pfam" id="PF23635"/>
    </source>
</evidence>
<feature type="domain" description="F-box" evidence="1">
    <location>
        <begin position="11"/>
        <end position="46"/>
    </location>
</feature>
<protein>
    <recommendedName>
        <fullName evidence="5">F-box domain-containing protein</fullName>
    </recommendedName>
</protein>
<evidence type="ECO:0008006" key="5">
    <source>
        <dbReference type="Google" id="ProtNLM"/>
    </source>
</evidence>
<organism evidence="3 4">
    <name type="scientific">Urochloa decumbens</name>
    <dbReference type="NCBI Taxonomy" id="240449"/>
    <lineage>
        <taxon>Eukaryota</taxon>
        <taxon>Viridiplantae</taxon>
        <taxon>Streptophyta</taxon>
        <taxon>Embryophyta</taxon>
        <taxon>Tracheophyta</taxon>
        <taxon>Spermatophyta</taxon>
        <taxon>Magnoliopsida</taxon>
        <taxon>Liliopsida</taxon>
        <taxon>Poales</taxon>
        <taxon>Poaceae</taxon>
        <taxon>PACMAD clade</taxon>
        <taxon>Panicoideae</taxon>
        <taxon>Panicodae</taxon>
        <taxon>Paniceae</taxon>
        <taxon>Melinidinae</taxon>
        <taxon>Urochloa</taxon>
    </lineage>
</organism>
<accession>A0ABC9D917</accession>
<dbReference type="PANTHER" id="PTHR32133">
    <property type="entry name" value="OS07G0120400 PROTEIN"/>
    <property type="match status" value="1"/>
</dbReference>
<dbReference type="InterPro" id="IPR036047">
    <property type="entry name" value="F-box-like_dom_sf"/>
</dbReference>
<sequence length="271" mass="29373">MAPPPRPPPALVDELVEEILLRIPPDDPAGLVRATLACKRWRRIVSGRPAPASAAGSLSSTVRPPCSASSATSQVASARLPGYNQINLGPTALVGRSLYFTIWRSKRLLKYDLATRQVSVIPLPTECFSTSVVPMTTEDGRLGFAHIANNRLCLWSREAAPGEGAGWAQRRVVELQTLLPRAALSSPLDIAGFADAVSIVFVLANETIFTIDLKSCQVTKVCKDGSYSGIFPCLSFCTPGIRHWQQPLQLRDQEQMPDNKHKILSSASQSS</sequence>
<name>A0ABC9D917_9POAL</name>
<proteinExistence type="predicted"/>
<evidence type="ECO:0000313" key="3">
    <source>
        <dbReference type="EMBL" id="CAL5034375.1"/>
    </source>
</evidence>
<dbReference type="InterPro" id="IPR056594">
    <property type="entry name" value="AT5G49610-like_b-prop"/>
</dbReference>
<evidence type="ECO:0000259" key="1">
    <source>
        <dbReference type="Pfam" id="PF00646"/>
    </source>
</evidence>
<dbReference type="EMBL" id="OZ075142">
    <property type="protein sequence ID" value="CAL5034375.1"/>
    <property type="molecule type" value="Genomic_DNA"/>
</dbReference>
<keyword evidence="4" id="KW-1185">Reference proteome</keyword>
<evidence type="ECO:0000313" key="4">
    <source>
        <dbReference type="Proteomes" id="UP001497457"/>
    </source>
</evidence>
<dbReference type="AlphaFoldDB" id="A0ABC9D917"/>
<gene>
    <name evidence="3" type="ORF">URODEC1_LOCUS83075</name>
</gene>
<dbReference type="Gene3D" id="1.20.1280.50">
    <property type="match status" value="1"/>
</dbReference>
<dbReference type="InterPro" id="IPR001810">
    <property type="entry name" value="F-box_dom"/>
</dbReference>
<reference evidence="3" key="1">
    <citation type="submission" date="2024-10" db="EMBL/GenBank/DDBJ databases">
        <authorList>
            <person name="Ryan C."/>
        </authorList>
    </citation>
    <scope>NUCLEOTIDE SEQUENCE [LARGE SCALE GENOMIC DNA]</scope>
</reference>